<dbReference type="AlphaFoldDB" id="A0A0F9KNJ5"/>
<evidence type="ECO:0000259" key="2">
    <source>
        <dbReference type="SMART" id="SM00470"/>
    </source>
</evidence>
<dbReference type="Pfam" id="PF17762">
    <property type="entry name" value="HTH_ParB"/>
    <property type="match status" value="1"/>
</dbReference>
<dbReference type="Gene3D" id="3.90.1530.30">
    <property type="match status" value="1"/>
</dbReference>
<dbReference type="Gene3D" id="1.10.10.2830">
    <property type="match status" value="1"/>
</dbReference>
<keyword evidence="1" id="KW-0159">Chromosome partition</keyword>
<dbReference type="PANTHER" id="PTHR33375:SF1">
    <property type="entry name" value="CHROMOSOME-PARTITIONING PROTEIN PARB-RELATED"/>
    <property type="match status" value="1"/>
</dbReference>
<dbReference type="InterPro" id="IPR003115">
    <property type="entry name" value="ParB_N"/>
</dbReference>
<gene>
    <name evidence="3" type="ORF">LCGC14_1308560</name>
</gene>
<proteinExistence type="predicted"/>
<dbReference type="SMART" id="SM00470">
    <property type="entry name" value="ParB"/>
    <property type="match status" value="1"/>
</dbReference>
<accession>A0A0F9KNJ5</accession>
<dbReference type="Pfam" id="PF02195">
    <property type="entry name" value="ParB_N"/>
    <property type="match status" value="1"/>
</dbReference>
<dbReference type="InterPro" id="IPR050336">
    <property type="entry name" value="Chromosome_partition/occlusion"/>
</dbReference>
<dbReference type="GO" id="GO:0045881">
    <property type="term" value="P:positive regulation of sporulation resulting in formation of a cellular spore"/>
    <property type="evidence" value="ECO:0007669"/>
    <property type="project" value="TreeGrafter"/>
</dbReference>
<comment type="caution">
    <text evidence="3">The sequence shown here is derived from an EMBL/GenBank/DDBJ whole genome shotgun (WGS) entry which is preliminary data.</text>
</comment>
<organism evidence="3">
    <name type="scientific">marine sediment metagenome</name>
    <dbReference type="NCBI Taxonomy" id="412755"/>
    <lineage>
        <taxon>unclassified sequences</taxon>
        <taxon>metagenomes</taxon>
        <taxon>ecological metagenomes</taxon>
    </lineage>
</organism>
<dbReference type="SUPFAM" id="SSF109709">
    <property type="entry name" value="KorB DNA-binding domain-like"/>
    <property type="match status" value="1"/>
</dbReference>
<evidence type="ECO:0000256" key="1">
    <source>
        <dbReference type="ARBA" id="ARBA00022829"/>
    </source>
</evidence>
<reference evidence="3" key="1">
    <citation type="journal article" date="2015" name="Nature">
        <title>Complex archaea that bridge the gap between prokaryotes and eukaryotes.</title>
        <authorList>
            <person name="Spang A."/>
            <person name="Saw J.H."/>
            <person name="Jorgensen S.L."/>
            <person name="Zaremba-Niedzwiedzka K."/>
            <person name="Martijn J."/>
            <person name="Lind A.E."/>
            <person name="van Eijk R."/>
            <person name="Schleper C."/>
            <person name="Guy L."/>
            <person name="Ettema T.J."/>
        </authorList>
    </citation>
    <scope>NUCLEOTIDE SEQUENCE</scope>
</reference>
<dbReference type="InterPro" id="IPR036086">
    <property type="entry name" value="ParB/Sulfiredoxin_sf"/>
</dbReference>
<name>A0A0F9KNJ5_9ZZZZ</name>
<protein>
    <recommendedName>
        <fullName evidence="2">ParB-like N-terminal domain-containing protein</fullName>
    </recommendedName>
</protein>
<dbReference type="EMBL" id="LAZR01007701">
    <property type="protein sequence ID" value="KKM83523.1"/>
    <property type="molecule type" value="Genomic_DNA"/>
</dbReference>
<dbReference type="PANTHER" id="PTHR33375">
    <property type="entry name" value="CHROMOSOME-PARTITIONING PROTEIN PARB-RELATED"/>
    <property type="match status" value="1"/>
</dbReference>
<dbReference type="GO" id="GO:0007059">
    <property type="term" value="P:chromosome segregation"/>
    <property type="evidence" value="ECO:0007669"/>
    <property type="project" value="UniProtKB-KW"/>
</dbReference>
<dbReference type="SUPFAM" id="SSF110849">
    <property type="entry name" value="ParB/Sulfiredoxin"/>
    <property type="match status" value="1"/>
</dbReference>
<dbReference type="GO" id="GO:0005694">
    <property type="term" value="C:chromosome"/>
    <property type="evidence" value="ECO:0007669"/>
    <property type="project" value="TreeGrafter"/>
</dbReference>
<feature type="domain" description="ParB-like N-terminal" evidence="2">
    <location>
        <begin position="31"/>
        <end position="119"/>
    </location>
</feature>
<dbReference type="InterPro" id="IPR041468">
    <property type="entry name" value="HTH_ParB/Spo0J"/>
</dbReference>
<evidence type="ECO:0000313" key="3">
    <source>
        <dbReference type="EMBL" id="KKM83523.1"/>
    </source>
</evidence>
<sequence>MIVNGTSIAQGEIAIYIYLEKKQSIVIPRIEEIPLEEFDLSLAGMRIMNPDWVSRVQSSMWLHGQLQPVVAREYEGRYQIIDGFKRYYISMDLMIETLQCQVLDIDLQQAKLLILSYNRPHQSMEVWEEAMVLEDLIKTHDLSQRSLSTLTGYSRAWVSRRLSLIGKIDEEVASEIRMGVITSSQARALIKLPRGNQIDVARVIVDLGLSSRQSDRLVDAFLKAEDEQQQRYILAHPEHILWDQTDLPEDPYDARLSSYGNDLMISIMKSLQPVRTLFFQLGNQRIGELNDTEKVIITPFLREVSGYAEKLYEAIGQLQIQSIKQDER</sequence>